<feature type="region of interest" description="Disordered" evidence="7">
    <location>
        <begin position="379"/>
        <end position="673"/>
    </location>
</feature>
<dbReference type="InterPro" id="IPR040309">
    <property type="entry name" value="Naf1"/>
</dbReference>
<dbReference type="Gene3D" id="2.40.10.230">
    <property type="entry name" value="Probable tRNA pseudouridine synthase domain"/>
    <property type="match status" value="1"/>
</dbReference>
<dbReference type="PANTHER" id="PTHR31633:SF1">
    <property type="entry name" value="H_ACA RIBONUCLEOPROTEIN COMPLEX NON-CORE SUBUNIT NAF1"/>
    <property type="match status" value="1"/>
</dbReference>
<dbReference type="GeneID" id="37015643"/>
<keyword evidence="4" id="KW-0597">Phosphoprotein</keyword>
<proteinExistence type="predicted"/>
<feature type="compositionally biased region" description="Basic and acidic residues" evidence="7">
    <location>
        <begin position="36"/>
        <end position="48"/>
    </location>
</feature>
<comment type="subcellular location">
    <subcellularLocation>
        <location evidence="1">Nucleus</location>
    </subcellularLocation>
</comment>
<dbReference type="Pfam" id="PF04410">
    <property type="entry name" value="Gar1"/>
    <property type="match status" value="1"/>
</dbReference>
<dbReference type="GO" id="GO:0005634">
    <property type="term" value="C:nucleus"/>
    <property type="evidence" value="ECO:0007669"/>
    <property type="project" value="UniProtKB-SubCell"/>
</dbReference>
<accession>A0A316TYJ8</accession>
<feature type="compositionally biased region" description="Low complexity" evidence="7">
    <location>
        <begin position="757"/>
        <end position="769"/>
    </location>
</feature>
<protein>
    <submittedName>
        <fullName evidence="8">Uncharacterized protein</fullName>
    </submittedName>
</protein>
<feature type="compositionally biased region" description="Low complexity" evidence="7">
    <location>
        <begin position="694"/>
        <end position="710"/>
    </location>
</feature>
<feature type="compositionally biased region" description="Basic residues" evidence="7">
    <location>
        <begin position="414"/>
        <end position="424"/>
    </location>
</feature>
<feature type="compositionally biased region" description="Polar residues" evidence="7">
    <location>
        <begin position="711"/>
        <end position="725"/>
    </location>
</feature>
<dbReference type="InterPro" id="IPR038664">
    <property type="entry name" value="Gar1/Naf1_Cbf5-bd_sf"/>
</dbReference>
<evidence type="ECO:0000256" key="3">
    <source>
        <dbReference type="ARBA" id="ARBA00022552"/>
    </source>
</evidence>
<feature type="region of interest" description="Disordered" evidence="7">
    <location>
        <begin position="692"/>
        <end position="788"/>
    </location>
</feature>
<evidence type="ECO:0000256" key="1">
    <source>
        <dbReference type="ARBA" id="ARBA00004123"/>
    </source>
</evidence>
<feature type="compositionally biased region" description="Polar residues" evidence="7">
    <location>
        <begin position="732"/>
        <end position="746"/>
    </location>
</feature>
<dbReference type="GO" id="GO:0001522">
    <property type="term" value="P:pseudouridine synthesis"/>
    <property type="evidence" value="ECO:0007669"/>
    <property type="project" value="InterPro"/>
</dbReference>
<dbReference type="OrthoDB" id="21550at2759"/>
<feature type="compositionally biased region" description="Low complexity" evidence="7">
    <location>
        <begin position="49"/>
        <end position="93"/>
    </location>
</feature>
<feature type="compositionally biased region" description="Low complexity" evidence="7">
    <location>
        <begin position="440"/>
        <end position="449"/>
    </location>
</feature>
<dbReference type="GO" id="GO:0003723">
    <property type="term" value="F:RNA binding"/>
    <property type="evidence" value="ECO:0007669"/>
    <property type="project" value="UniProtKB-KW"/>
</dbReference>
<dbReference type="InterPro" id="IPR007504">
    <property type="entry name" value="H/ACA_rnp_Gar1/Naf1"/>
</dbReference>
<dbReference type="RefSeq" id="XP_025345519.1">
    <property type="nucleotide sequence ID" value="XM_025493909.1"/>
</dbReference>
<dbReference type="EMBL" id="KZ819337">
    <property type="protein sequence ID" value="PWN18359.1"/>
    <property type="molecule type" value="Genomic_DNA"/>
</dbReference>
<feature type="compositionally biased region" description="Low complexity" evidence="7">
    <location>
        <begin position="608"/>
        <end position="623"/>
    </location>
</feature>
<organism evidence="8 9">
    <name type="scientific">Pseudomicrostroma glucosiphilum</name>
    <dbReference type="NCBI Taxonomy" id="1684307"/>
    <lineage>
        <taxon>Eukaryota</taxon>
        <taxon>Fungi</taxon>
        <taxon>Dikarya</taxon>
        <taxon>Basidiomycota</taxon>
        <taxon>Ustilaginomycotina</taxon>
        <taxon>Exobasidiomycetes</taxon>
        <taxon>Microstromatales</taxon>
        <taxon>Microstromatales incertae sedis</taxon>
        <taxon>Pseudomicrostroma</taxon>
    </lineage>
</organism>
<dbReference type="Proteomes" id="UP000245942">
    <property type="component" value="Unassembled WGS sequence"/>
</dbReference>
<dbReference type="GO" id="GO:0005732">
    <property type="term" value="C:sno(s)RNA-containing ribonucleoprotein complex"/>
    <property type="evidence" value="ECO:0007669"/>
    <property type="project" value="InterPro"/>
</dbReference>
<evidence type="ECO:0000256" key="6">
    <source>
        <dbReference type="ARBA" id="ARBA00023242"/>
    </source>
</evidence>
<dbReference type="AlphaFoldDB" id="A0A316TYJ8"/>
<dbReference type="GO" id="GO:0000493">
    <property type="term" value="P:box H/ACA snoRNP assembly"/>
    <property type="evidence" value="ECO:0007669"/>
    <property type="project" value="InterPro"/>
</dbReference>
<keyword evidence="2" id="KW-0690">Ribosome biogenesis</keyword>
<feature type="region of interest" description="Disordered" evidence="7">
    <location>
        <begin position="150"/>
        <end position="241"/>
    </location>
</feature>
<keyword evidence="6" id="KW-0539">Nucleus</keyword>
<keyword evidence="9" id="KW-1185">Reference proteome</keyword>
<feature type="compositionally biased region" description="Low complexity" evidence="7">
    <location>
        <begin position="639"/>
        <end position="673"/>
    </location>
</feature>
<evidence type="ECO:0000256" key="7">
    <source>
        <dbReference type="SAM" id="MobiDB-lite"/>
    </source>
</evidence>
<evidence type="ECO:0000313" key="8">
    <source>
        <dbReference type="EMBL" id="PWN18359.1"/>
    </source>
</evidence>
<name>A0A316TYJ8_9BASI</name>
<feature type="compositionally biased region" description="Acidic residues" evidence="7">
    <location>
        <begin position="392"/>
        <end position="410"/>
    </location>
</feature>
<feature type="compositionally biased region" description="Low complexity" evidence="7">
    <location>
        <begin position="182"/>
        <end position="196"/>
    </location>
</feature>
<dbReference type="PANTHER" id="PTHR31633">
    <property type="entry name" value="H/ACA RIBONUCLEOPROTEIN COMPLEX NON-CORE SUBUNIT NAF1"/>
    <property type="match status" value="1"/>
</dbReference>
<evidence type="ECO:0000256" key="5">
    <source>
        <dbReference type="ARBA" id="ARBA00022884"/>
    </source>
</evidence>
<dbReference type="STRING" id="1684307.A0A316TYJ8"/>
<gene>
    <name evidence="8" type="ORF">BCV69DRAFT_295466</name>
</gene>
<feature type="compositionally biased region" description="Pro residues" evidence="7">
    <location>
        <begin position="567"/>
        <end position="579"/>
    </location>
</feature>
<feature type="region of interest" description="Disordered" evidence="7">
    <location>
        <begin position="1"/>
        <end position="123"/>
    </location>
</feature>
<reference evidence="8 9" key="1">
    <citation type="journal article" date="2018" name="Mol. Biol. Evol.">
        <title>Broad Genomic Sampling Reveals a Smut Pathogenic Ancestry of the Fungal Clade Ustilaginomycotina.</title>
        <authorList>
            <person name="Kijpornyongpan T."/>
            <person name="Mondo S.J."/>
            <person name="Barry K."/>
            <person name="Sandor L."/>
            <person name="Lee J."/>
            <person name="Lipzen A."/>
            <person name="Pangilinan J."/>
            <person name="LaButti K."/>
            <person name="Hainaut M."/>
            <person name="Henrissat B."/>
            <person name="Grigoriev I.V."/>
            <person name="Spatafora J.W."/>
            <person name="Aime M.C."/>
        </authorList>
    </citation>
    <scope>NUCLEOTIDE SEQUENCE [LARGE SCALE GENOMIC DNA]</scope>
    <source>
        <strain evidence="8 9">MCA 4718</strain>
    </source>
</reference>
<evidence type="ECO:0000256" key="2">
    <source>
        <dbReference type="ARBA" id="ARBA00022517"/>
    </source>
</evidence>
<evidence type="ECO:0000256" key="4">
    <source>
        <dbReference type="ARBA" id="ARBA00022553"/>
    </source>
</evidence>
<dbReference type="GO" id="GO:0006364">
    <property type="term" value="P:rRNA processing"/>
    <property type="evidence" value="ECO:0007669"/>
    <property type="project" value="UniProtKB-KW"/>
</dbReference>
<keyword evidence="3" id="KW-0698">rRNA processing</keyword>
<evidence type="ECO:0000313" key="9">
    <source>
        <dbReference type="Proteomes" id="UP000245942"/>
    </source>
</evidence>
<sequence length="788" mass="82600">MSSPAAGPVQSGAADEGEHLTSTAPPSEGEVAAQDDVLKAAADVHIEHASAMASAGQASDASSSAQGSQLTADAQAKTQVSASASSSPKYPAVVGSEGNSEYSARTDEAKIVEPSPIPGDSDLAIVGEYSADEVKDSTLEALRTKIIQTRGARAQLPAGWEEDTVMPAIPDASDSNRAQGTSSSSSESDSDSSSSDDSSDDDQEQVTMVSDYDSDDSSVAKKGTGDGPRGPMTKSELPPSRAAEMFGKLPFEEVPQDRKCDLKPLGKVHGNVQEVLVIAQAEEVQRGNVSTAMSRPPPGVRVIGGASNERQGPILDAGSLVCTQEGKVIGFIFETFGSLLAPLYSVLLPTSTVAASYKSGQDIFFLPSHSTILRPAELRATQGKASDASNVNDEEAGVEEMDFSDDEEEAEFKRRLKASKKRSNARGPGGSIEEGHTDGTSRSGRGISRGVDRGRGRGRGGTRGRGDRGTDLDSTQRGGSTAAFPLPQRPNWQLDDPAPTSATTLSYDEPASSASVGGRSKPSAYESGRFTPPKSAGLPAIPKIAAELADPISSEARTASATRTVHPLPPIPSPAPPAPATDTPMRSGVHNASATPPTLPASRPHQTGASAVAGSSSIAGSPAFTAGPPPGAHINPLFAHQWAPQQSQQQQHVAPSPHYTGVQQQHYSSQQQYPQQAWNGYQYNYRGQVGGGQYPYPQQHAQYGGQQVQQTPYWSQQHQDTQQYSYPPPYGQHQQSYANGSVQGHAQGQGPHYWPTQQYQGGQYPPDGAGDAGNGSYDPSEGKMNFGK</sequence>
<keyword evidence="5" id="KW-0694">RNA-binding</keyword>